<dbReference type="AlphaFoldDB" id="A0AAV7ELS2"/>
<dbReference type="EMBL" id="JAINDJ010000004">
    <property type="protein sequence ID" value="KAG9449767.1"/>
    <property type="molecule type" value="Genomic_DNA"/>
</dbReference>
<comment type="caution">
    <text evidence="3">The sequence shown here is derived from an EMBL/GenBank/DDBJ whole genome shotgun (WGS) entry which is preliminary data.</text>
</comment>
<dbReference type="Pfam" id="PF07714">
    <property type="entry name" value="PK_Tyr_Ser-Thr"/>
    <property type="match status" value="1"/>
</dbReference>
<dbReference type="InterPro" id="IPR046959">
    <property type="entry name" value="PRK1-6/SRF4-like"/>
</dbReference>
<reference evidence="3 4" key="1">
    <citation type="submission" date="2021-07" db="EMBL/GenBank/DDBJ databases">
        <title>The Aristolochia fimbriata genome: insights into angiosperm evolution, floral development and chemical biosynthesis.</title>
        <authorList>
            <person name="Jiao Y."/>
        </authorList>
    </citation>
    <scope>NUCLEOTIDE SEQUENCE [LARGE SCALE GENOMIC DNA]</scope>
    <source>
        <strain evidence="3">IBCAS-2021</strain>
        <tissue evidence="3">Leaf</tissue>
    </source>
</reference>
<dbReference type="InterPro" id="IPR001245">
    <property type="entry name" value="Ser-Thr/Tyr_kinase_cat_dom"/>
</dbReference>
<gene>
    <name evidence="3" type="ORF">H6P81_009732</name>
</gene>
<keyword evidence="4" id="KW-1185">Reference proteome</keyword>
<dbReference type="InterPro" id="IPR011009">
    <property type="entry name" value="Kinase-like_dom_sf"/>
</dbReference>
<feature type="region of interest" description="Disordered" evidence="1">
    <location>
        <begin position="169"/>
        <end position="192"/>
    </location>
</feature>
<evidence type="ECO:0000256" key="1">
    <source>
        <dbReference type="SAM" id="MobiDB-lite"/>
    </source>
</evidence>
<evidence type="ECO:0000313" key="3">
    <source>
        <dbReference type="EMBL" id="KAG9449767.1"/>
    </source>
</evidence>
<dbReference type="Gene3D" id="1.10.510.10">
    <property type="entry name" value="Transferase(Phosphotransferase) domain 1"/>
    <property type="match status" value="1"/>
</dbReference>
<feature type="region of interest" description="Disordered" evidence="1">
    <location>
        <begin position="1"/>
        <end position="67"/>
    </location>
</feature>
<proteinExistence type="predicted"/>
<organism evidence="3 4">
    <name type="scientific">Aristolochia fimbriata</name>
    <name type="common">White veined hardy Dutchman's pipe vine</name>
    <dbReference type="NCBI Taxonomy" id="158543"/>
    <lineage>
        <taxon>Eukaryota</taxon>
        <taxon>Viridiplantae</taxon>
        <taxon>Streptophyta</taxon>
        <taxon>Embryophyta</taxon>
        <taxon>Tracheophyta</taxon>
        <taxon>Spermatophyta</taxon>
        <taxon>Magnoliopsida</taxon>
        <taxon>Magnoliidae</taxon>
        <taxon>Piperales</taxon>
        <taxon>Aristolochiaceae</taxon>
        <taxon>Aristolochia</taxon>
    </lineage>
</organism>
<accession>A0AAV7ELS2</accession>
<name>A0AAV7ELS2_ARIFI</name>
<dbReference type="SUPFAM" id="SSF56112">
    <property type="entry name" value="Protein kinase-like (PK-like)"/>
    <property type="match status" value="1"/>
</dbReference>
<dbReference type="PANTHER" id="PTHR48007">
    <property type="entry name" value="LEUCINE-RICH REPEAT RECEPTOR-LIKE PROTEIN KINASE PXC1"/>
    <property type="match status" value="1"/>
</dbReference>
<feature type="domain" description="Serine-threonine/tyrosine-protein kinase catalytic" evidence="2">
    <location>
        <begin position="66"/>
        <end position="163"/>
    </location>
</feature>
<dbReference type="PANTHER" id="PTHR48007:SF64">
    <property type="entry name" value="POLLEN RECEPTOR-LIKE KINASE 1"/>
    <property type="match status" value="1"/>
</dbReference>
<dbReference type="Proteomes" id="UP000825729">
    <property type="component" value="Unassembled WGS sequence"/>
</dbReference>
<evidence type="ECO:0000313" key="4">
    <source>
        <dbReference type="Proteomes" id="UP000825729"/>
    </source>
</evidence>
<protein>
    <recommendedName>
        <fullName evidence="2">Serine-threonine/tyrosine-protein kinase catalytic domain-containing protein</fullName>
    </recommendedName>
</protein>
<evidence type="ECO:0000259" key="2">
    <source>
        <dbReference type="Pfam" id="PF07714"/>
    </source>
</evidence>
<dbReference type="GO" id="GO:0004672">
    <property type="term" value="F:protein kinase activity"/>
    <property type="evidence" value="ECO:0007669"/>
    <property type="project" value="InterPro"/>
</dbReference>
<sequence>MDREQERGTSYSGLAEATEDRERGTSRTDFPGQGAADIGSTTRAPQVLQRRPGGRLRASADGLRPRPVTRKSDVWSFGILILEILTGKYPANFLHQGGSSGGGSDLAEWVNSIAREASTGAVMDKDMQGTANAQGEMSKLLKIGLSCCELEAEDRWDLATAVQKIEELRETDHDDSGSCASDGDDSSLSRKN</sequence>